<evidence type="ECO:0000256" key="7">
    <source>
        <dbReference type="ARBA" id="ARBA00022989"/>
    </source>
</evidence>
<evidence type="ECO:0000256" key="2">
    <source>
        <dbReference type="ARBA" id="ARBA00022475"/>
    </source>
</evidence>
<feature type="transmembrane region" description="Helical" evidence="13">
    <location>
        <begin position="38"/>
        <end position="56"/>
    </location>
</feature>
<feature type="domain" description="PLD phosphodiesterase" evidence="14">
    <location>
        <begin position="216"/>
        <end position="243"/>
    </location>
</feature>
<dbReference type="Pfam" id="PF13091">
    <property type="entry name" value="PLDc_2"/>
    <property type="match status" value="2"/>
</dbReference>
<proteinExistence type="predicted"/>
<dbReference type="InterPro" id="IPR022924">
    <property type="entry name" value="Cardiolipin_synthase"/>
</dbReference>
<dbReference type="EMBL" id="VKAD01000003">
    <property type="protein sequence ID" value="TXR51446.1"/>
    <property type="molecule type" value="Genomic_DNA"/>
</dbReference>
<evidence type="ECO:0000256" key="10">
    <source>
        <dbReference type="ARBA" id="ARBA00023209"/>
    </source>
</evidence>
<evidence type="ECO:0000256" key="5">
    <source>
        <dbReference type="ARBA" id="ARBA00022692"/>
    </source>
</evidence>
<dbReference type="GO" id="GO:0008808">
    <property type="term" value="F:cardiolipin synthase activity"/>
    <property type="evidence" value="ECO:0007669"/>
    <property type="project" value="UniProtKB-UniRule"/>
</dbReference>
<dbReference type="Gene3D" id="3.30.870.10">
    <property type="entry name" value="Endonuclease Chain A"/>
    <property type="match status" value="2"/>
</dbReference>
<keyword evidence="10" id="KW-0594">Phospholipid biosynthesis</keyword>
<accession>A0A5C8Z3G3</accession>
<dbReference type="PANTHER" id="PTHR21248:SF22">
    <property type="entry name" value="PHOSPHOLIPASE D"/>
    <property type="match status" value="1"/>
</dbReference>
<dbReference type="RefSeq" id="WP_147714942.1">
    <property type="nucleotide sequence ID" value="NZ_VKAD01000003.1"/>
</dbReference>
<evidence type="ECO:0000256" key="9">
    <source>
        <dbReference type="ARBA" id="ARBA00023136"/>
    </source>
</evidence>
<keyword evidence="2" id="KW-1003">Cell membrane</keyword>
<dbReference type="GO" id="GO:0032049">
    <property type="term" value="P:cardiolipin biosynthetic process"/>
    <property type="evidence" value="ECO:0007669"/>
    <property type="project" value="UniProtKB-UniRule"/>
</dbReference>
<dbReference type="GO" id="GO:0005886">
    <property type="term" value="C:plasma membrane"/>
    <property type="evidence" value="ECO:0007669"/>
    <property type="project" value="UniProtKB-SubCell"/>
</dbReference>
<dbReference type="OrthoDB" id="9762009at2"/>
<dbReference type="PROSITE" id="PS50035">
    <property type="entry name" value="PLD"/>
    <property type="match status" value="2"/>
</dbReference>
<dbReference type="SUPFAM" id="SSF56024">
    <property type="entry name" value="Phospholipase D/nuclease"/>
    <property type="match status" value="2"/>
</dbReference>
<evidence type="ECO:0000256" key="8">
    <source>
        <dbReference type="ARBA" id="ARBA00023098"/>
    </source>
</evidence>
<dbReference type="EC" id="2.7.8.-" evidence="12"/>
<evidence type="ECO:0000313" key="15">
    <source>
        <dbReference type="EMBL" id="TXR51446.1"/>
    </source>
</evidence>
<keyword evidence="8" id="KW-0443">Lipid metabolism</keyword>
<keyword evidence="3" id="KW-0444">Lipid biosynthesis</keyword>
<dbReference type="PANTHER" id="PTHR21248">
    <property type="entry name" value="CARDIOLIPIN SYNTHASE"/>
    <property type="match status" value="1"/>
</dbReference>
<evidence type="ECO:0000256" key="12">
    <source>
        <dbReference type="NCBIfam" id="TIGR04265"/>
    </source>
</evidence>
<keyword evidence="6" id="KW-0677">Repeat</keyword>
<dbReference type="SMART" id="SM00155">
    <property type="entry name" value="PLDc"/>
    <property type="match status" value="2"/>
</dbReference>
<protein>
    <recommendedName>
        <fullName evidence="12">Cardiolipin synthase</fullName>
        <ecNumber evidence="12">2.7.8.-</ecNumber>
    </recommendedName>
</protein>
<feature type="domain" description="PLD phosphodiesterase" evidence="14">
    <location>
        <begin position="394"/>
        <end position="421"/>
    </location>
</feature>
<keyword evidence="11" id="KW-1208">Phospholipid metabolism</keyword>
<name>A0A5C8Z3G3_9GAMM</name>
<dbReference type="Proteomes" id="UP000321764">
    <property type="component" value="Unassembled WGS sequence"/>
</dbReference>
<sequence>MNWQWLVSIGLWLYAAALIALTLRILMKRRPVGVSLAWLLFLYIIPVGGIFAYLLLGERYLGHLRAKRADELFSYYSHWLEHILLEQQNLSPARPVLRPVMELTRGSLGMPIIVGSRWSLHCEASDVFERLIKDIDQAQHSIFMEFYIVEAEGALLPVLTALQHASRRGVDVYMMLDSVGSNRFLHSKHAKQLIAARVQLVDALHANLLRMAFRRQDIRQHRKLVSIDNSIAYTGSMNLADPSYFKTQSGVGPWVDMMVRLEGDIAKVIQGTLIFDWEMETGKRLEKHLQAPEFKAVKDDNLMQLLPSGPALDDEVLLQVLLTGIHNARESVMITTPYFVPDEALLQALKSAAKRGLDVTIIVPAKNDSRLADYAGRSFYLELLQAGVRLLLFKDGLLHTKTVIVDRHLVLIGSVNLDMRSIWLNFEATLIVDDEDFSAEVLSQIEQYRERSDHLTIGQWQKRPRYQRLLENLIQLASPLL</sequence>
<dbReference type="InterPro" id="IPR001736">
    <property type="entry name" value="PLipase_D/transphosphatidylase"/>
</dbReference>
<organism evidence="15 16">
    <name type="scientific">Reinekea thalattae</name>
    <dbReference type="NCBI Taxonomy" id="2593301"/>
    <lineage>
        <taxon>Bacteria</taxon>
        <taxon>Pseudomonadati</taxon>
        <taxon>Pseudomonadota</taxon>
        <taxon>Gammaproteobacteria</taxon>
        <taxon>Oceanospirillales</taxon>
        <taxon>Saccharospirillaceae</taxon>
        <taxon>Reinekea</taxon>
    </lineage>
</organism>
<dbReference type="InterPro" id="IPR025202">
    <property type="entry name" value="PLD-like_dom"/>
</dbReference>
<evidence type="ECO:0000256" key="4">
    <source>
        <dbReference type="ARBA" id="ARBA00022679"/>
    </source>
</evidence>
<evidence type="ECO:0000259" key="14">
    <source>
        <dbReference type="PROSITE" id="PS50035"/>
    </source>
</evidence>
<dbReference type="AlphaFoldDB" id="A0A5C8Z3G3"/>
<feature type="transmembrane region" description="Helical" evidence="13">
    <location>
        <begin position="6"/>
        <end position="26"/>
    </location>
</feature>
<comment type="caution">
    <text evidence="15">The sequence shown here is derived from an EMBL/GenBank/DDBJ whole genome shotgun (WGS) entry which is preliminary data.</text>
</comment>
<keyword evidence="5 13" id="KW-0812">Transmembrane</keyword>
<dbReference type="CDD" id="cd09158">
    <property type="entry name" value="PLDc_EcCLS_like_2"/>
    <property type="match status" value="1"/>
</dbReference>
<keyword evidence="9 13" id="KW-0472">Membrane</keyword>
<evidence type="ECO:0000256" key="6">
    <source>
        <dbReference type="ARBA" id="ARBA00022737"/>
    </source>
</evidence>
<gene>
    <name evidence="15" type="primary">cls</name>
    <name evidence="15" type="ORF">FME95_13055</name>
</gene>
<dbReference type="Pfam" id="PF13396">
    <property type="entry name" value="PLDc_N"/>
    <property type="match status" value="1"/>
</dbReference>
<evidence type="ECO:0000256" key="11">
    <source>
        <dbReference type="ARBA" id="ARBA00023264"/>
    </source>
</evidence>
<dbReference type="InterPro" id="IPR027379">
    <property type="entry name" value="CLS_N"/>
</dbReference>
<evidence type="ECO:0000256" key="3">
    <source>
        <dbReference type="ARBA" id="ARBA00022516"/>
    </source>
</evidence>
<dbReference type="NCBIfam" id="TIGR04265">
    <property type="entry name" value="bac_cardiolipin"/>
    <property type="match status" value="1"/>
</dbReference>
<keyword evidence="7 13" id="KW-1133">Transmembrane helix</keyword>
<evidence type="ECO:0000256" key="1">
    <source>
        <dbReference type="ARBA" id="ARBA00004651"/>
    </source>
</evidence>
<keyword evidence="4" id="KW-0808">Transferase</keyword>
<keyword evidence="16" id="KW-1185">Reference proteome</keyword>
<reference evidence="15 16" key="1">
    <citation type="submission" date="2019-07" db="EMBL/GenBank/DDBJ databases">
        <title>Reinekea sp. strain SSH23 genome sequencing and assembly.</title>
        <authorList>
            <person name="Kim I."/>
        </authorList>
    </citation>
    <scope>NUCLEOTIDE SEQUENCE [LARGE SCALE GENOMIC DNA]</scope>
    <source>
        <strain evidence="15 16">SSH23</strain>
    </source>
</reference>
<evidence type="ECO:0000313" key="16">
    <source>
        <dbReference type="Proteomes" id="UP000321764"/>
    </source>
</evidence>
<evidence type="ECO:0000256" key="13">
    <source>
        <dbReference type="SAM" id="Phobius"/>
    </source>
</evidence>
<comment type="subcellular location">
    <subcellularLocation>
        <location evidence="1">Cell membrane</location>
        <topology evidence="1">Multi-pass membrane protein</topology>
    </subcellularLocation>
</comment>